<dbReference type="Gene3D" id="3.80.10.10">
    <property type="entry name" value="Ribonuclease Inhibitor"/>
    <property type="match status" value="3"/>
</dbReference>
<keyword evidence="7" id="KW-0677">Repeat</keyword>
<keyword evidence="5 12" id="KW-0812">Transmembrane</keyword>
<comment type="subcellular location">
    <subcellularLocation>
        <location evidence="1">Cell membrane</location>
        <topology evidence="1">Single-pass type I membrane protein</topology>
    </subcellularLocation>
</comment>
<dbReference type="InterPro" id="IPR003591">
    <property type="entry name" value="Leu-rich_rpt_typical-subtyp"/>
</dbReference>
<organism evidence="15 16">
    <name type="scientific">Eragrostis curvula</name>
    <name type="common">weeping love grass</name>
    <dbReference type="NCBI Taxonomy" id="38414"/>
    <lineage>
        <taxon>Eukaryota</taxon>
        <taxon>Viridiplantae</taxon>
        <taxon>Streptophyta</taxon>
        <taxon>Embryophyta</taxon>
        <taxon>Tracheophyta</taxon>
        <taxon>Spermatophyta</taxon>
        <taxon>Magnoliopsida</taxon>
        <taxon>Liliopsida</taxon>
        <taxon>Poales</taxon>
        <taxon>Poaceae</taxon>
        <taxon>PACMAD clade</taxon>
        <taxon>Chloridoideae</taxon>
        <taxon>Eragrostideae</taxon>
        <taxon>Eragrostidinae</taxon>
        <taxon>Eragrostis</taxon>
    </lineage>
</organism>
<evidence type="ECO:0000256" key="12">
    <source>
        <dbReference type="SAM" id="Phobius"/>
    </source>
</evidence>
<dbReference type="OrthoDB" id="749832at2759"/>
<evidence type="ECO:0000256" key="13">
    <source>
        <dbReference type="SAM" id="SignalP"/>
    </source>
</evidence>
<sequence>MATLKMLLLVILTASCLLFLPTTQSTTSEPAPAVSSSTSSRCIPRERDALLVFRAGLTDPGNYLSSWQGEDCCQWKGVRCSNRTGHVVELRLNSLVHVNSSIGLRDGQMSPSLLGLRHLRSLDLRSNNFNAAPIPQAIGGLKNLRYLYRCGSNFSGQMPPQIGNLSKLLYLDMTNIGHGLHIVHSSDLAWLSRLTMLQYLDLSTVNLGKATDWLHVVNKLPSLVTLNLAQCVLQNSIPPAVHSNLTSLEHLDLYGNEFIFSSVGAKNLLWDLPSLLELDMGRCGLQGSIPEQLGNLTSIMSLYIYENNLSGSLPVQLGHHSNLTILQLDNNSLSGELLLGIGALTKLTVLNLGHNNLHGTITESHFGTLVNMTDLYLNDNSLAIVFQHNWVPPFKLSTAALKSCKLGPKFPEWLRSQNSIYILDISNTRIAAPIPQWFWITFSQTQHLVLSRNQISGMLSPPMFRKMEAETIDFSDNLLVGSMTKLPRKLKSLDFSRNNLSWSLPSDFGAPSLTMLALFKNSISGRIPYYVCHLEKLGFLDLSGNQLHGEFPNCEGSFLGCYPKWIGDKLPSLAFLSLRSNLFFGHIPQQLAKMKGLQFLDLACNNMSGPIPQSLANLTAIVVAPQDDNKLSDIGNYGESFNEDDVVSYTDTSSVVTKGQQLEFTSGIMYMVNLDLSCNILTGPIPEEIGKLAGLKNLNLSRNHLNRTIPDSIGDIHSLESLDLSHNEFGGEIPPNLSNLLSMSHLNLSHNNLTGRIPSRNQLQTLDDQTSIYIGNPGLCGPPMSKNCSETDLTPASPEENKDEGDTISFFLALSSGYVTGLWTIFCLFLFKKNWRIICFLFSDRLYDWVYLQVALGWTFLIRGNTEAAHEI</sequence>
<dbReference type="AlphaFoldDB" id="A0A5J9VEH7"/>
<dbReference type="Pfam" id="PF08263">
    <property type="entry name" value="LRRNT_2"/>
    <property type="match status" value="1"/>
</dbReference>
<evidence type="ECO:0000313" key="16">
    <source>
        <dbReference type="Proteomes" id="UP000324897"/>
    </source>
</evidence>
<evidence type="ECO:0000256" key="9">
    <source>
        <dbReference type="ARBA" id="ARBA00023136"/>
    </source>
</evidence>
<evidence type="ECO:0000256" key="3">
    <source>
        <dbReference type="ARBA" id="ARBA00022475"/>
    </source>
</evidence>
<keyword evidence="4" id="KW-0433">Leucine-rich repeat</keyword>
<evidence type="ECO:0000256" key="2">
    <source>
        <dbReference type="ARBA" id="ARBA00009592"/>
    </source>
</evidence>
<evidence type="ECO:0000256" key="5">
    <source>
        <dbReference type="ARBA" id="ARBA00022692"/>
    </source>
</evidence>
<dbReference type="Proteomes" id="UP000324897">
    <property type="component" value="Unassembled WGS sequence"/>
</dbReference>
<dbReference type="InterPro" id="IPR001611">
    <property type="entry name" value="Leu-rich_rpt"/>
</dbReference>
<evidence type="ECO:0000313" key="15">
    <source>
        <dbReference type="EMBL" id="TVU34453.1"/>
    </source>
</evidence>
<dbReference type="Pfam" id="PF13516">
    <property type="entry name" value="LRR_6"/>
    <property type="match status" value="1"/>
</dbReference>
<comment type="caution">
    <text evidence="15">The sequence shown here is derived from an EMBL/GenBank/DDBJ whole genome shotgun (WGS) entry which is preliminary data.</text>
</comment>
<dbReference type="EMBL" id="RWGY01000009">
    <property type="protein sequence ID" value="TVU34453.1"/>
    <property type="molecule type" value="Genomic_DNA"/>
</dbReference>
<feature type="transmembrane region" description="Helical" evidence="12">
    <location>
        <begin position="808"/>
        <end position="831"/>
    </location>
</feature>
<evidence type="ECO:0000256" key="10">
    <source>
        <dbReference type="ARBA" id="ARBA00023170"/>
    </source>
</evidence>
<dbReference type="Pfam" id="PF00560">
    <property type="entry name" value="LRR_1"/>
    <property type="match status" value="4"/>
</dbReference>
<keyword evidence="9 12" id="KW-0472">Membrane</keyword>
<keyword evidence="6 13" id="KW-0732">Signal</keyword>
<gene>
    <name evidence="15" type="ORF">EJB05_16286</name>
</gene>
<dbReference type="FunFam" id="3.80.10.10:FF:000095">
    <property type="entry name" value="LRR receptor-like serine/threonine-protein kinase GSO1"/>
    <property type="match status" value="1"/>
</dbReference>
<proteinExistence type="inferred from homology"/>
<accession>A0A5J9VEH7</accession>
<dbReference type="InterPro" id="IPR032675">
    <property type="entry name" value="LRR_dom_sf"/>
</dbReference>
<keyword evidence="10" id="KW-0675">Receptor</keyword>
<protein>
    <recommendedName>
        <fullName evidence="14">Leucine-rich repeat-containing N-terminal plant-type domain-containing protein</fullName>
    </recommendedName>
</protein>
<keyword evidence="8 12" id="KW-1133">Transmembrane helix</keyword>
<dbReference type="FunFam" id="3.80.10.10:FF:000383">
    <property type="entry name" value="Leucine-rich repeat receptor protein kinase EMS1"/>
    <property type="match status" value="1"/>
</dbReference>
<dbReference type="SUPFAM" id="SSF52058">
    <property type="entry name" value="L domain-like"/>
    <property type="match status" value="2"/>
</dbReference>
<feature type="non-terminal residue" evidence="15">
    <location>
        <position position="1"/>
    </location>
</feature>
<keyword evidence="11" id="KW-0325">Glycoprotein</keyword>
<feature type="chain" id="PRO_5023912203" description="Leucine-rich repeat-containing N-terminal plant-type domain-containing protein" evidence="13">
    <location>
        <begin position="26"/>
        <end position="872"/>
    </location>
</feature>
<dbReference type="PROSITE" id="PS51257">
    <property type="entry name" value="PROKAR_LIPOPROTEIN"/>
    <property type="match status" value="1"/>
</dbReference>
<comment type="similarity">
    <text evidence="2">Belongs to the RLP family.</text>
</comment>
<dbReference type="FunFam" id="3.80.10.10:FF:001347">
    <property type="entry name" value="LRR receptor-like serine/threonine-protein kinase GSO2"/>
    <property type="match status" value="1"/>
</dbReference>
<name>A0A5J9VEH7_9POAL</name>
<feature type="domain" description="Leucine-rich repeat-containing N-terminal plant-type" evidence="14">
    <location>
        <begin position="45"/>
        <end position="81"/>
    </location>
</feature>
<dbReference type="PANTHER" id="PTHR48063:SF93">
    <property type="entry name" value="LEUCINE-RICH REPEAT-CONTAINING N-TERMINAL PLANT-TYPE DOMAIN-CONTAINING PROTEIN"/>
    <property type="match status" value="1"/>
</dbReference>
<keyword evidence="16" id="KW-1185">Reference proteome</keyword>
<feature type="signal peptide" evidence="13">
    <location>
        <begin position="1"/>
        <end position="25"/>
    </location>
</feature>
<dbReference type="InterPro" id="IPR046956">
    <property type="entry name" value="RLP23-like"/>
</dbReference>
<evidence type="ECO:0000256" key="11">
    <source>
        <dbReference type="ARBA" id="ARBA00023180"/>
    </source>
</evidence>
<evidence type="ECO:0000256" key="8">
    <source>
        <dbReference type="ARBA" id="ARBA00022989"/>
    </source>
</evidence>
<dbReference type="InterPro" id="IPR013210">
    <property type="entry name" value="LRR_N_plant-typ"/>
</dbReference>
<dbReference type="SMART" id="SM00369">
    <property type="entry name" value="LRR_TYP"/>
    <property type="match status" value="11"/>
</dbReference>
<evidence type="ECO:0000256" key="1">
    <source>
        <dbReference type="ARBA" id="ARBA00004251"/>
    </source>
</evidence>
<reference evidence="15 16" key="1">
    <citation type="journal article" date="2019" name="Sci. Rep.">
        <title>A high-quality genome of Eragrostis curvula grass provides insights into Poaceae evolution and supports new strategies to enhance forage quality.</title>
        <authorList>
            <person name="Carballo J."/>
            <person name="Santos B.A.C.M."/>
            <person name="Zappacosta D."/>
            <person name="Garbus I."/>
            <person name="Selva J.P."/>
            <person name="Gallo C.A."/>
            <person name="Diaz A."/>
            <person name="Albertini E."/>
            <person name="Caccamo M."/>
            <person name="Echenique V."/>
        </authorList>
    </citation>
    <scope>NUCLEOTIDE SEQUENCE [LARGE SCALE GENOMIC DNA]</scope>
    <source>
        <strain evidence="16">cv. Victoria</strain>
        <tissue evidence="15">Leaf</tissue>
    </source>
</reference>
<evidence type="ECO:0000256" key="6">
    <source>
        <dbReference type="ARBA" id="ARBA00022729"/>
    </source>
</evidence>
<keyword evidence="3" id="KW-1003">Cell membrane</keyword>
<dbReference type="Pfam" id="PF13855">
    <property type="entry name" value="LRR_8"/>
    <property type="match status" value="1"/>
</dbReference>
<dbReference type="Gramene" id="TVU34453">
    <property type="protein sequence ID" value="TVU34453"/>
    <property type="gene ID" value="EJB05_16286"/>
</dbReference>
<evidence type="ECO:0000256" key="7">
    <source>
        <dbReference type="ARBA" id="ARBA00022737"/>
    </source>
</evidence>
<evidence type="ECO:0000256" key="4">
    <source>
        <dbReference type="ARBA" id="ARBA00022614"/>
    </source>
</evidence>
<dbReference type="PANTHER" id="PTHR48063">
    <property type="entry name" value="LRR RECEPTOR-LIKE KINASE"/>
    <property type="match status" value="1"/>
</dbReference>
<evidence type="ECO:0000259" key="14">
    <source>
        <dbReference type="Pfam" id="PF08263"/>
    </source>
</evidence>
<dbReference type="GO" id="GO:0005886">
    <property type="term" value="C:plasma membrane"/>
    <property type="evidence" value="ECO:0007669"/>
    <property type="project" value="UniProtKB-SubCell"/>
</dbReference>